<feature type="compositionally biased region" description="Low complexity" evidence="3">
    <location>
        <begin position="125"/>
        <end position="143"/>
    </location>
</feature>
<dbReference type="Pfam" id="PF02298">
    <property type="entry name" value="Cu_bind_like"/>
    <property type="match status" value="1"/>
</dbReference>
<dbReference type="PANTHER" id="PTHR33021:SF70">
    <property type="entry name" value="PHYTOCYANIN DOMAIN-CONTAINING PROTEIN"/>
    <property type="match status" value="1"/>
</dbReference>
<keyword evidence="1" id="KW-0479">Metal-binding</keyword>
<dbReference type="SUPFAM" id="SSF49503">
    <property type="entry name" value="Cupredoxins"/>
    <property type="match status" value="1"/>
</dbReference>
<keyword evidence="5" id="KW-1185">Reference proteome</keyword>
<dbReference type="GO" id="GO:0009055">
    <property type="term" value="F:electron transfer activity"/>
    <property type="evidence" value="ECO:0007669"/>
    <property type="project" value="InterPro"/>
</dbReference>
<dbReference type="KEGG" id="nnu:104598411"/>
<name>A0A1U7ZY38_NELNU</name>
<evidence type="ECO:0000256" key="2">
    <source>
        <dbReference type="ARBA" id="ARBA00023180"/>
    </source>
</evidence>
<proteinExistence type="predicted"/>
<dbReference type="OMA" id="LTHAGDW"/>
<dbReference type="PROSITE" id="PS51485">
    <property type="entry name" value="PHYTOCYANIN"/>
    <property type="match status" value="1"/>
</dbReference>
<dbReference type="CDD" id="cd04216">
    <property type="entry name" value="Phytocyanin"/>
    <property type="match status" value="1"/>
</dbReference>
<feature type="chain" id="PRO_5043399934" evidence="4">
    <location>
        <begin position="22"/>
        <end position="186"/>
    </location>
</feature>
<feature type="signal peptide" evidence="4">
    <location>
        <begin position="1"/>
        <end position="21"/>
    </location>
</feature>
<dbReference type="InterPro" id="IPR008972">
    <property type="entry name" value="Cupredoxin"/>
</dbReference>
<evidence type="ECO:0000256" key="4">
    <source>
        <dbReference type="SAM" id="SignalP"/>
    </source>
</evidence>
<dbReference type="GO" id="GO:0005886">
    <property type="term" value="C:plasma membrane"/>
    <property type="evidence" value="ECO:0000318"/>
    <property type="project" value="GO_Central"/>
</dbReference>
<dbReference type="FunFam" id="2.60.40.420:FF:000003">
    <property type="entry name" value="Blue copper"/>
    <property type="match status" value="1"/>
</dbReference>
<evidence type="ECO:0000313" key="5">
    <source>
        <dbReference type="Proteomes" id="UP000189703"/>
    </source>
</evidence>
<evidence type="ECO:0000256" key="3">
    <source>
        <dbReference type="SAM" id="MobiDB-lite"/>
    </source>
</evidence>
<dbReference type="Gene3D" id="2.60.40.420">
    <property type="entry name" value="Cupredoxins - blue copper proteins"/>
    <property type="match status" value="1"/>
</dbReference>
<evidence type="ECO:0000256" key="1">
    <source>
        <dbReference type="ARBA" id="ARBA00022723"/>
    </source>
</evidence>
<evidence type="ECO:0000313" key="6">
    <source>
        <dbReference type="RefSeq" id="XP_010258753.1"/>
    </source>
</evidence>
<gene>
    <name evidence="6" type="primary">LOC104598411</name>
</gene>
<organism evidence="5 6">
    <name type="scientific">Nelumbo nucifera</name>
    <name type="common">Sacred lotus</name>
    <dbReference type="NCBI Taxonomy" id="4432"/>
    <lineage>
        <taxon>Eukaryota</taxon>
        <taxon>Viridiplantae</taxon>
        <taxon>Streptophyta</taxon>
        <taxon>Embryophyta</taxon>
        <taxon>Tracheophyta</taxon>
        <taxon>Spermatophyta</taxon>
        <taxon>Magnoliopsida</taxon>
        <taxon>Proteales</taxon>
        <taxon>Nelumbonaceae</taxon>
        <taxon>Nelumbo</taxon>
    </lineage>
</organism>
<dbReference type="InterPro" id="IPR003245">
    <property type="entry name" value="Phytocyanin_dom"/>
</dbReference>
<dbReference type="eggNOG" id="ENOG502RZX5">
    <property type="taxonomic scope" value="Eukaryota"/>
</dbReference>
<dbReference type="RefSeq" id="XP_010258753.1">
    <property type="nucleotide sequence ID" value="XM_010260451.1"/>
</dbReference>
<sequence>MAKPLLFYTLSCLCFLLTCSATLYTVGDSAGWDISSSLDSWTIDKTFKVGDVLLFQYSSYHNVVELTKDNFDGCNVGNPLQISSNGNTSIPLTSPGQRYFACGNKLHCLGGMKLQVNVVGDQAVSSPAGAPQASAGSEPETPSSLPPPSSKTNSIPIPTSTGFVHGGKHSLIIACLSFLGTLSVSI</sequence>
<dbReference type="Proteomes" id="UP000189703">
    <property type="component" value="Unplaced"/>
</dbReference>
<dbReference type="PANTHER" id="PTHR33021">
    <property type="entry name" value="BLUE COPPER PROTEIN"/>
    <property type="match status" value="1"/>
</dbReference>
<reference evidence="6" key="1">
    <citation type="submission" date="2025-08" db="UniProtKB">
        <authorList>
            <consortium name="RefSeq"/>
        </authorList>
    </citation>
    <scope>IDENTIFICATION</scope>
</reference>
<protein>
    <submittedName>
        <fullName evidence="6">Stellacyanin-like</fullName>
    </submittedName>
</protein>
<dbReference type="GeneID" id="104598411"/>
<dbReference type="OrthoDB" id="581242at2759"/>
<keyword evidence="2" id="KW-0325">Glycoprotein</keyword>
<dbReference type="GO" id="GO:0046872">
    <property type="term" value="F:metal ion binding"/>
    <property type="evidence" value="ECO:0007669"/>
    <property type="project" value="UniProtKB-KW"/>
</dbReference>
<keyword evidence="4" id="KW-0732">Signal</keyword>
<feature type="region of interest" description="Disordered" evidence="3">
    <location>
        <begin position="125"/>
        <end position="158"/>
    </location>
</feature>
<accession>A0A1U7ZY38</accession>
<dbReference type="AlphaFoldDB" id="A0A1U7ZY38"/>
<dbReference type="InterPro" id="IPR039391">
    <property type="entry name" value="Phytocyanin-like"/>
</dbReference>